<dbReference type="RefSeq" id="WP_166399339.1">
    <property type="nucleotide sequence ID" value="NZ_JAANAS010000024.1"/>
</dbReference>
<dbReference type="AlphaFoldDB" id="A0A967DXU2"/>
<dbReference type="PANTHER" id="PTHR47683">
    <property type="entry name" value="PSEUDOURIDINE SYNTHASE FAMILY PROTEIN-RELATED"/>
    <property type="match status" value="1"/>
</dbReference>
<dbReference type="Gene3D" id="3.30.70.580">
    <property type="entry name" value="Pseudouridine synthase I, catalytic domain, N-terminal subdomain"/>
    <property type="match status" value="1"/>
</dbReference>
<accession>A0A967DXU2</accession>
<proteinExistence type="inferred from homology"/>
<dbReference type="Gene3D" id="3.30.70.1560">
    <property type="entry name" value="Alpha-L RNA-binding motif"/>
    <property type="match status" value="1"/>
</dbReference>
<evidence type="ECO:0000256" key="3">
    <source>
        <dbReference type="RuleBase" id="RU003887"/>
    </source>
</evidence>
<organism evidence="5 6">
    <name type="scientific">Psychroflexus maritimus</name>
    <dbReference type="NCBI Taxonomy" id="2714865"/>
    <lineage>
        <taxon>Bacteria</taxon>
        <taxon>Pseudomonadati</taxon>
        <taxon>Bacteroidota</taxon>
        <taxon>Flavobacteriia</taxon>
        <taxon>Flavobacteriales</taxon>
        <taxon>Flavobacteriaceae</taxon>
        <taxon>Psychroflexus</taxon>
    </lineage>
</organism>
<dbReference type="GO" id="GO:0140098">
    <property type="term" value="F:catalytic activity, acting on RNA"/>
    <property type="evidence" value="ECO:0007669"/>
    <property type="project" value="UniProtKB-ARBA"/>
</dbReference>
<feature type="domain" description="Pseudouridine synthase RsuA/RluA-like" evidence="4">
    <location>
        <begin position="9"/>
        <end position="155"/>
    </location>
</feature>
<evidence type="ECO:0000313" key="5">
    <source>
        <dbReference type="EMBL" id="NGZ89075.1"/>
    </source>
</evidence>
<dbReference type="InterPro" id="IPR042092">
    <property type="entry name" value="PsdUridine_s_RsuA/RluB/E/F_cat"/>
</dbReference>
<reference evidence="5" key="1">
    <citation type="submission" date="2020-03" db="EMBL/GenBank/DDBJ databases">
        <title>Psychroflexus Maritimus sp. nov., isolate from marine sediment.</title>
        <authorList>
            <person name="Zhong Y.-L."/>
        </authorList>
    </citation>
    <scope>NUCLEOTIDE SEQUENCE</scope>
    <source>
        <strain evidence="5">C1</strain>
    </source>
</reference>
<dbReference type="GO" id="GO:0006364">
    <property type="term" value="P:rRNA processing"/>
    <property type="evidence" value="ECO:0007669"/>
    <property type="project" value="UniProtKB-ARBA"/>
</dbReference>
<dbReference type="Pfam" id="PF00849">
    <property type="entry name" value="PseudoU_synth_2"/>
    <property type="match status" value="1"/>
</dbReference>
<keyword evidence="2 3" id="KW-0413">Isomerase</keyword>
<dbReference type="EC" id="5.4.99.-" evidence="3"/>
<dbReference type="GO" id="GO:0001522">
    <property type="term" value="P:pseudouridine synthesis"/>
    <property type="evidence" value="ECO:0007669"/>
    <property type="project" value="InterPro"/>
</dbReference>
<dbReference type="InterPro" id="IPR000748">
    <property type="entry name" value="PsdUridine_synth_RsuA/RluB/E/F"/>
</dbReference>
<evidence type="ECO:0000256" key="1">
    <source>
        <dbReference type="ARBA" id="ARBA00008348"/>
    </source>
</evidence>
<dbReference type="InterPro" id="IPR020094">
    <property type="entry name" value="TruA/RsuA/RluB/E/F_N"/>
</dbReference>
<dbReference type="GO" id="GO:0003723">
    <property type="term" value="F:RNA binding"/>
    <property type="evidence" value="ECO:0007669"/>
    <property type="project" value="InterPro"/>
</dbReference>
<dbReference type="SUPFAM" id="SSF55120">
    <property type="entry name" value="Pseudouridine synthase"/>
    <property type="match status" value="1"/>
</dbReference>
<comment type="caution">
    <text evidence="5">The sequence shown here is derived from an EMBL/GenBank/DDBJ whole genome shotgun (WGS) entry which is preliminary data.</text>
</comment>
<comment type="similarity">
    <text evidence="1 3">Belongs to the pseudouridine synthase RsuA family.</text>
</comment>
<dbReference type="NCBIfam" id="TIGR00093">
    <property type="entry name" value="pseudouridine synthase"/>
    <property type="match status" value="1"/>
</dbReference>
<dbReference type="InterPro" id="IPR050343">
    <property type="entry name" value="RsuA_PseudoU_synthase"/>
</dbReference>
<evidence type="ECO:0000259" key="4">
    <source>
        <dbReference type="Pfam" id="PF00849"/>
    </source>
</evidence>
<dbReference type="InterPro" id="IPR018496">
    <property type="entry name" value="PsdUridine_synth_RsuA/RluB_CS"/>
</dbReference>
<dbReference type="Proteomes" id="UP000643701">
    <property type="component" value="Unassembled WGS sequence"/>
</dbReference>
<dbReference type="PANTHER" id="PTHR47683:SF2">
    <property type="entry name" value="RNA-BINDING S4 DOMAIN-CONTAINING PROTEIN"/>
    <property type="match status" value="1"/>
</dbReference>
<dbReference type="PROSITE" id="PS01149">
    <property type="entry name" value="PSI_RSU"/>
    <property type="match status" value="1"/>
</dbReference>
<dbReference type="InterPro" id="IPR006145">
    <property type="entry name" value="PsdUridine_synth_RsuA/RluA"/>
</dbReference>
<dbReference type="EMBL" id="JAANAS010000024">
    <property type="protein sequence ID" value="NGZ89075.1"/>
    <property type="molecule type" value="Genomic_DNA"/>
</dbReference>
<dbReference type="GO" id="GO:0009982">
    <property type="term" value="F:pseudouridine synthase activity"/>
    <property type="evidence" value="ECO:0007669"/>
    <property type="project" value="InterPro"/>
</dbReference>
<evidence type="ECO:0000256" key="2">
    <source>
        <dbReference type="ARBA" id="ARBA00023235"/>
    </source>
</evidence>
<sequence length="190" mass="21382">MHQHFKLFKPYGFLSQFVSNESRRKNKKLLGEIGYFPEGSMAAGRLDFDSEGLLIITTSGKFSYQITSTGIEKEYYVQVDGLITSAAIKQLQSGVKISINGQHYSTLPCQAKHLTTPPTLPKRAKKIRDERHGPTSWISITLTEGKFRQVKKMTAVVGFPTLRLVRYRVGNFTIGEMKAGEVQPINKNEL</sequence>
<dbReference type="InterPro" id="IPR020103">
    <property type="entry name" value="PsdUridine_synth_cat_dom_sf"/>
</dbReference>
<protein>
    <recommendedName>
        <fullName evidence="3">Pseudouridine synthase</fullName>
        <ecNumber evidence="3">5.4.99.-</ecNumber>
    </recommendedName>
</protein>
<gene>
    <name evidence="5" type="ORF">G7034_02275</name>
</gene>
<evidence type="ECO:0000313" key="6">
    <source>
        <dbReference type="Proteomes" id="UP000643701"/>
    </source>
</evidence>
<name>A0A967DXU2_9FLAO</name>
<keyword evidence="6" id="KW-1185">Reference proteome</keyword>